<sequence length="251" mass="28483">MSQLSGEQSLTMFFDNEFNPSTYVDALFQSIITKSNPELNLNHSTPTPATSYNKKTLNLLSNNLSDITTHLDYYTNELSTELSTQINTLKQTSSSILSNLTNNDNITRLQYYITSLNHSIVSLNSEIESVKSKNSTNEINNKSIKNLIDLKLVRSNLLKVLTNIEKLNLIINSKDGSSINLQEFQESTDLLYETLKQSFTKELSNDEKQDLVDNCNDLIDLLPLFKNLNNFYPVYKKFTSALSEDLNKLGK</sequence>
<dbReference type="OrthoDB" id="4064682at2759"/>
<evidence type="ECO:0000313" key="2">
    <source>
        <dbReference type="Proteomes" id="UP000095085"/>
    </source>
</evidence>
<dbReference type="AlphaFoldDB" id="A0A1E4RI92"/>
<accession>A0A1E4RI92</accession>
<dbReference type="STRING" id="984485.A0A1E4RI92"/>
<protein>
    <submittedName>
        <fullName evidence="1">Uncharacterized protein</fullName>
    </submittedName>
</protein>
<dbReference type="GeneID" id="30997093"/>
<gene>
    <name evidence="1" type="ORF">HYPBUDRAFT_161872</name>
</gene>
<reference evidence="2" key="1">
    <citation type="submission" date="2016-05" db="EMBL/GenBank/DDBJ databases">
        <title>Comparative genomics of biotechnologically important yeasts.</title>
        <authorList>
            <consortium name="DOE Joint Genome Institute"/>
            <person name="Riley R."/>
            <person name="Haridas S."/>
            <person name="Wolfe K.H."/>
            <person name="Lopes M.R."/>
            <person name="Hittinger C.T."/>
            <person name="Goker M."/>
            <person name="Salamov A."/>
            <person name="Wisecaver J."/>
            <person name="Long T.M."/>
            <person name="Aerts A.L."/>
            <person name="Barry K."/>
            <person name="Choi C."/>
            <person name="Clum A."/>
            <person name="Coughlan A.Y."/>
            <person name="Deshpande S."/>
            <person name="Douglass A.P."/>
            <person name="Hanson S.J."/>
            <person name="Klenk H.-P."/>
            <person name="Labutti K."/>
            <person name="Lapidus A."/>
            <person name="Lindquist E."/>
            <person name="Lipzen A."/>
            <person name="Meier-Kolthoff J.P."/>
            <person name="Ohm R.A."/>
            <person name="Otillar R.P."/>
            <person name="Pangilinan J."/>
            <person name="Peng Y."/>
            <person name="Rokas A."/>
            <person name="Rosa C.A."/>
            <person name="Scheuner C."/>
            <person name="Sibirny A.A."/>
            <person name="Slot J.C."/>
            <person name="Stielow J.B."/>
            <person name="Sun H."/>
            <person name="Kurtzman C.P."/>
            <person name="Blackwell M."/>
            <person name="Grigoriev I.V."/>
            <person name="Jeffries T.W."/>
        </authorList>
    </citation>
    <scope>NUCLEOTIDE SEQUENCE [LARGE SCALE GENOMIC DNA]</scope>
    <source>
        <strain evidence="2">NRRL Y-1933</strain>
    </source>
</reference>
<name>A0A1E4RI92_9ASCO</name>
<evidence type="ECO:0000313" key="1">
    <source>
        <dbReference type="EMBL" id="ODV66987.1"/>
    </source>
</evidence>
<dbReference type="EMBL" id="KV454541">
    <property type="protein sequence ID" value="ODV66987.1"/>
    <property type="molecule type" value="Genomic_DNA"/>
</dbReference>
<keyword evidence="2" id="KW-1185">Reference proteome</keyword>
<dbReference type="Proteomes" id="UP000095085">
    <property type="component" value="Unassembled WGS sequence"/>
</dbReference>
<dbReference type="RefSeq" id="XP_020076054.1">
    <property type="nucleotide sequence ID" value="XM_020222544.1"/>
</dbReference>
<dbReference type="Gene3D" id="6.10.250.2790">
    <property type="match status" value="1"/>
</dbReference>
<organism evidence="1 2">
    <name type="scientific">Hyphopichia burtonii NRRL Y-1933</name>
    <dbReference type="NCBI Taxonomy" id="984485"/>
    <lineage>
        <taxon>Eukaryota</taxon>
        <taxon>Fungi</taxon>
        <taxon>Dikarya</taxon>
        <taxon>Ascomycota</taxon>
        <taxon>Saccharomycotina</taxon>
        <taxon>Pichiomycetes</taxon>
        <taxon>Debaryomycetaceae</taxon>
        <taxon>Hyphopichia</taxon>
    </lineage>
</organism>
<proteinExistence type="predicted"/>